<dbReference type="InterPro" id="IPR025887">
    <property type="entry name" value="Glyco_hydro_31_N_dom"/>
</dbReference>
<keyword evidence="7" id="KW-1185">Reference proteome</keyword>
<feature type="domain" description="Glycosyl hydrolase family 31 C-terminal" evidence="5">
    <location>
        <begin position="597"/>
        <end position="681"/>
    </location>
</feature>
<dbReference type="InterPro" id="IPR048395">
    <property type="entry name" value="Glyco_hydro_31_C"/>
</dbReference>
<comment type="caution">
    <text evidence="6">The sequence shown here is derived from an EMBL/GenBank/DDBJ whole genome shotgun (WGS) entry which is preliminary data.</text>
</comment>
<feature type="domain" description="Glycoside hydrolase family 31 TIM barrel" evidence="3">
    <location>
        <begin position="263"/>
        <end position="587"/>
    </location>
</feature>
<dbReference type="SUPFAM" id="SSF51011">
    <property type="entry name" value="Glycosyl hydrolase domain"/>
    <property type="match status" value="1"/>
</dbReference>
<organism evidence="6 7">
    <name type="scientific">Parenemella sanctibonifatiensis</name>
    <dbReference type="NCBI Taxonomy" id="2016505"/>
    <lineage>
        <taxon>Bacteria</taxon>
        <taxon>Bacillati</taxon>
        <taxon>Actinomycetota</taxon>
        <taxon>Actinomycetes</taxon>
        <taxon>Propionibacteriales</taxon>
        <taxon>Propionibacteriaceae</taxon>
        <taxon>Parenemella</taxon>
    </lineage>
</organism>
<dbReference type="Gene3D" id="3.20.20.80">
    <property type="entry name" value="Glycosidases"/>
    <property type="match status" value="1"/>
</dbReference>
<dbReference type="InterPro" id="IPR000322">
    <property type="entry name" value="Glyco_hydro_31_TIM"/>
</dbReference>
<feature type="domain" description="Glycoside hydrolase family 31 N-terminal" evidence="4">
    <location>
        <begin position="30"/>
        <end position="214"/>
    </location>
</feature>
<evidence type="ECO:0000259" key="3">
    <source>
        <dbReference type="Pfam" id="PF01055"/>
    </source>
</evidence>
<dbReference type="PANTHER" id="PTHR22762">
    <property type="entry name" value="ALPHA-GLUCOSIDASE"/>
    <property type="match status" value="1"/>
</dbReference>
<dbReference type="GO" id="GO:0005975">
    <property type="term" value="P:carbohydrate metabolic process"/>
    <property type="evidence" value="ECO:0007669"/>
    <property type="project" value="InterPro"/>
</dbReference>
<dbReference type="InterPro" id="IPR013780">
    <property type="entry name" value="Glyco_hydro_b"/>
</dbReference>
<keyword evidence="2" id="KW-0326">Glycosidase</keyword>
<dbReference type="GO" id="GO:0004553">
    <property type="term" value="F:hydrolase activity, hydrolyzing O-glycosyl compounds"/>
    <property type="evidence" value="ECO:0007669"/>
    <property type="project" value="InterPro"/>
</dbReference>
<dbReference type="InterPro" id="IPR017853">
    <property type="entry name" value="GH"/>
</dbReference>
<comment type="similarity">
    <text evidence="1 2">Belongs to the glycosyl hydrolase 31 family.</text>
</comment>
<evidence type="ECO:0000313" key="6">
    <source>
        <dbReference type="EMBL" id="OYN88588.1"/>
    </source>
</evidence>
<dbReference type="AlphaFoldDB" id="A0A255EAJ8"/>
<sequence length="787" mass="88183">MPPVRTLQAITATTETPHGLDLEVDGEFTMRIQLLHDLVRVAVSHGKPTLARTWTIGPDPAAIPAEGRDREEVDGFAAGAAELEHPSPTMIIRGRLRVEVAADPLRLTISRRRPDGTWQPIHTDRPTGAYAWNPRTGQVAHHRVHTSDQILGLADKGGHANRSKRRFELRNVDAMGYNAEHTDPLYKHVPLLLSRLDSGWVGLYHDNLSSGWIDLGQEIDNYHVRSDSWRAETGDIDYYVWAGDSLAEVSTRFSDLTGHNAFGPKWSLGYSGSTMHYTDAPDAADQLLTFLELIKVHDIPCDSFHLSSGYTSINDKRYVFNWNHDKFPDPLATFTRFTEAGVHIVANIKPCLLHDHPRYAEAAELGLFVTNAETGEPERSPFWDDWGSHLDFTNPATAQWWSDNVTKQLLEVGIDATWNDNNEFEIWDDRAVGHGFGTPQPIAPIRPILAQGMVRASAAAQQAYAPDKRPYLITRSGSAGLQRWAQTWSGDNRTGWDTLRYNTHQGLSMVLSGMWNVGHDVGGFSGNRPDPELFIRWVQNGVMHPRFSIHSWHDDGTVNEPWMYPEALPAIRDAIQLRYRLLPHLYTGLYEMAAGTRPLLRPISWDFEGWPDEFEDFLLGDLLVAGVLDPGVRERTVTLPLSGEGDPGWGDWWTGRWYPGGSEVTVDAPLDRIPLFVRGGTGIATSDRLAHVDVEADDVRRLRLCLPPGAGSYRGWVYEDDGDTTDPARTLHHHWQAEATEDRVVVRQTGRDGGWAPAWDRLLVEVADGRPVSDGEDLPVKRGLPRR</sequence>
<protein>
    <submittedName>
        <fullName evidence="6">Alpha-glucosidase</fullName>
    </submittedName>
</protein>
<proteinExistence type="inferred from homology"/>
<dbReference type="Proteomes" id="UP000216300">
    <property type="component" value="Unassembled WGS sequence"/>
</dbReference>
<dbReference type="SUPFAM" id="SSF51445">
    <property type="entry name" value="(Trans)glycosidases"/>
    <property type="match status" value="1"/>
</dbReference>
<dbReference type="Pfam" id="PF13802">
    <property type="entry name" value="Gal_mutarotas_2"/>
    <property type="match status" value="1"/>
</dbReference>
<gene>
    <name evidence="6" type="ORF">CGZ91_13340</name>
</gene>
<evidence type="ECO:0000259" key="4">
    <source>
        <dbReference type="Pfam" id="PF13802"/>
    </source>
</evidence>
<accession>A0A255EAJ8</accession>
<dbReference type="Gene3D" id="2.60.40.1760">
    <property type="entry name" value="glycosyl hydrolase (family 31)"/>
    <property type="match status" value="1"/>
</dbReference>
<evidence type="ECO:0000313" key="7">
    <source>
        <dbReference type="Proteomes" id="UP000216300"/>
    </source>
</evidence>
<evidence type="ECO:0000259" key="5">
    <source>
        <dbReference type="Pfam" id="PF21365"/>
    </source>
</evidence>
<dbReference type="PANTHER" id="PTHR22762:SF165">
    <property type="entry name" value="PUTATIVE (AFU_ORTHOLOGUE AFUA_1G06560)-RELATED"/>
    <property type="match status" value="1"/>
</dbReference>
<dbReference type="Pfam" id="PF21365">
    <property type="entry name" value="Glyco_hydro_31_3rd"/>
    <property type="match status" value="1"/>
</dbReference>
<dbReference type="SUPFAM" id="SSF74650">
    <property type="entry name" value="Galactose mutarotase-like"/>
    <property type="match status" value="1"/>
</dbReference>
<dbReference type="CDD" id="cd06599">
    <property type="entry name" value="GH31_glycosidase_Aec37"/>
    <property type="match status" value="1"/>
</dbReference>
<dbReference type="CDD" id="cd14752">
    <property type="entry name" value="GH31_N"/>
    <property type="match status" value="1"/>
</dbReference>
<dbReference type="GO" id="GO:0030246">
    <property type="term" value="F:carbohydrate binding"/>
    <property type="evidence" value="ECO:0007669"/>
    <property type="project" value="InterPro"/>
</dbReference>
<reference evidence="6 7" key="1">
    <citation type="submission" date="2017-07" db="EMBL/GenBank/DDBJ databases">
        <title>Draft whole genome sequences of clinical Proprionibacteriaceae strains.</title>
        <authorList>
            <person name="Bernier A.-M."/>
            <person name="Bernard K."/>
            <person name="Domingo M.-C."/>
        </authorList>
    </citation>
    <scope>NUCLEOTIDE SEQUENCE [LARGE SCALE GENOMIC DNA]</scope>
    <source>
        <strain evidence="6 7">NML 150081</strain>
    </source>
</reference>
<dbReference type="Gene3D" id="2.60.40.1180">
    <property type="entry name" value="Golgi alpha-mannosidase II"/>
    <property type="match status" value="1"/>
</dbReference>
<keyword evidence="2" id="KW-0378">Hydrolase</keyword>
<name>A0A255EAJ8_9ACTN</name>
<dbReference type="InterPro" id="IPR011013">
    <property type="entry name" value="Gal_mutarotase_sf_dom"/>
</dbReference>
<evidence type="ECO:0000256" key="2">
    <source>
        <dbReference type="RuleBase" id="RU361185"/>
    </source>
</evidence>
<dbReference type="EMBL" id="NMVJ01000011">
    <property type="protein sequence ID" value="OYN88588.1"/>
    <property type="molecule type" value="Genomic_DNA"/>
</dbReference>
<dbReference type="Pfam" id="PF01055">
    <property type="entry name" value="Glyco_hydro_31_2nd"/>
    <property type="match status" value="1"/>
</dbReference>
<evidence type="ECO:0000256" key="1">
    <source>
        <dbReference type="ARBA" id="ARBA00007806"/>
    </source>
</evidence>